<keyword evidence="2" id="KW-1185">Reference proteome</keyword>
<accession>A0A914UKJ3</accession>
<feature type="compositionally biased region" description="Acidic residues" evidence="1">
    <location>
        <begin position="201"/>
        <end position="215"/>
    </location>
</feature>
<protein>
    <submittedName>
        <fullName evidence="3">Uncharacterized protein</fullName>
    </submittedName>
</protein>
<reference evidence="3" key="1">
    <citation type="submission" date="2022-11" db="UniProtKB">
        <authorList>
            <consortium name="WormBaseParasite"/>
        </authorList>
    </citation>
    <scope>IDENTIFICATION</scope>
</reference>
<dbReference type="Proteomes" id="UP000887566">
    <property type="component" value="Unplaced"/>
</dbReference>
<evidence type="ECO:0000256" key="1">
    <source>
        <dbReference type="SAM" id="MobiDB-lite"/>
    </source>
</evidence>
<dbReference type="WBParaSite" id="PSAMB.scaffold106size78906.g2122.t1">
    <property type="protein sequence ID" value="PSAMB.scaffold106size78906.g2122.t1"/>
    <property type="gene ID" value="PSAMB.scaffold106size78906.g2122"/>
</dbReference>
<dbReference type="AlphaFoldDB" id="A0A914UKJ3"/>
<organism evidence="2 3">
    <name type="scientific">Plectus sambesii</name>
    <dbReference type="NCBI Taxonomy" id="2011161"/>
    <lineage>
        <taxon>Eukaryota</taxon>
        <taxon>Metazoa</taxon>
        <taxon>Ecdysozoa</taxon>
        <taxon>Nematoda</taxon>
        <taxon>Chromadorea</taxon>
        <taxon>Plectida</taxon>
        <taxon>Plectina</taxon>
        <taxon>Plectoidea</taxon>
        <taxon>Plectidae</taxon>
        <taxon>Plectus</taxon>
    </lineage>
</organism>
<sequence length="251" mass="27925">MDENELNKSLAQCKGAQEVQVVCASFLRTQQERMDDRIRTFIQQQQDQFERIRLRTKTERDRILRYASHRHYHDVHPMMALQQPSSHVLVVLLPPRARSSSLSASFFFFFSPSPILSLLSAPPSDALNELMIAFVVCPVGIVGMCAGERHPGVVYQMAFLPGDLRIECHCSAVVVASRQSGGRSSSEILTTAVGDQLPWSDENDDDDDDDGDAEDNGSSVSSVHGGEGTDWSDRTRLRVVFAQAEKRTKGT</sequence>
<evidence type="ECO:0000313" key="2">
    <source>
        <dbReference type="Proteomes" id="UP000887566"/>
    </source>
</evidence>
<proteinExistence type="predicted"/>
<evidence type="ECO:0000313" key="3">
    <source>
        <dbReference type="WBParaSite" id="PSAMB.scaffold106size78906.g2122.t1"/>
    </source>
</evidence>
<feature type="region of interest" description="Disordered" evidence="1">
    <location>
        <begin position="185"/>
        <end position="236"/>
    </location>
</feature>
<name>A0A914UKJ3_9BILA</name>